<dbReference type="OrthoDB" id="295473at2759"/>
<evidence type="ECO:0000256" key="2">
    <source>
        <dbReference type="SAM" id="MobiDB-lite"/>
    </source>
</evidence>
<evidence type="ECO:0008006" key="5">
    <source>
        <dbReference type="Google" id="ProtNLM"/>
    </source>
</evidence>
<proteinExistence type="predicted"/>
<gene>
    <name evidence="3" type="ORF">BOVATA_050130</name>
</gene>
<feature type="region of interest" description="Disordered" evidence="2">
    <location>
        <begin position="934"/>
        <end position="965"/>
    </location>
</feature>
<accession>A0A2H6KKK7</accession>
<dbReference type="Proteomes" id="UP000236319">
    <property type="component" value="Unassembled WGS sequence"/>
</dbReference>
<protein>
    <recommendedName>
        <fullName evidence="5">Extracellular matrix-binding ebh</fullName>
    </recommendedName>
</protein>
<feature type="region of interest" description="Disordered" evidence="2">
    <location>
        <begin position="1244"/>
        <end position="1263"/>
    </location>
</feature>
<feature type="compositionally biased region" description="Polar residues" evidence="2">
    <location>
        <begin position="938"/>
        <end position="948"/>
    </location>
</feature>
<name>A0A2H6KKK7_9APIC</name>
<reference evidence="3 4" key="1">
    <citation type="journal article" date="2017" name="BMC Genomics">
        <title>Whole-genome assembly of Babesia ovata and comparative genomics between closely related pathogens.</title>
        <authorList>
            <person name="Yamagishi J."/>
            <person name="Asada M."/>
            <person name="Hakimi H."/>
            <person name="Tanaka T.Q."/>
            <person name="Sugimoto C."/>
            <person name="Kawazu S."/>
        </authorList>
    </citation>
    <scope>NUCLEOTIDE SEQUENCE [LARGE SCALE GENOMIC DNA]</scope>
    <source>
        <strain evidence="3 4">Miyake</strain>
    </source>
</reference>
<feature type="compositionally biased region" description="Pro residues" evidence="2">
    <location>
        <begin position="895"/>
        <end position="909"/>
    </location>
</feature>
<dbReference type="GeneID" id="39877290"/>
<feature type="compositionally biased region" description="Polar residues" evidence="2">
    <location>
        <begin position="1244"/>
        <end position="1259"/>
    </location>
</feature>
<feature type="coiled-coil region" evidence="1">
    <location>
        <begin position="247"/>
        <end position="293"/>
    </location>
</feature>
<keyword evidence="1" id="KW-0175">Coiled coil</keyword>
<keyword evidence="4" id="KW-1185">Reference proteome</keyword>
<evidence type="ECO:0000313" key="4">
    <source>
        <dbReference type="Proteomes" id="UP000236319"/>
    </source>
</evidence>
<comment type="caution">
    <text evidence="3">The sequence shown here is derived from an EMBL/GenBank/DDBJ whole genome shotgun (WGS) entry which is preliminary data.</text>
</comment>
<feature type="region of interest" description="Disordered" evidence="2">
    <location>
        <begin position="874"/>
        <end position="913"/>
    </location>
</feature>
<dbReference type="VEuPathDB" id="PiroplasmaDB:BOVATA_050130"/>
<dbReference type="EMBL" id="BDSA01000069">
    <property type="protein sequence ID" value="GBE63520.1"/>
    <property type="molecule type" value="Genomic_DNA"/>
</dbReference>
<evidence type="ECO:0000313" key="3">
    <source>
        <dbReference type="EMBL" id="GBE63520.1"/>
    </source>
</evidence>
<feature type="compositionally biased region" description="Low complexity" evidence="2">
    <location>
        <begin position="882"/>
        <end position="894"/>
    </location>
</feature>
<sequence length="1289" mass="144192">MSFLHGVLESVKEDDNVTTYNNYIKSSNIYDDLHTVLQNLQSSIGQGRSVFGAQVEKVNDRTTGVSFELGKYVTSVSSQAEKPLKEQLDSWTKTVEDINNHINDNIITNVDRLDPALSDKIKREIEPVRKVVEQLGRVAGNPFVVDQAKDVDGQLEWQRKYVENAIIHGSDHVKSTIENMFHAIFENIRKVKKARRTHIDSIVLALNNAQIFLDKQFEWNYKTDILNHFDTIKHNVSQVYNTLFDKKAELEKLVSEMQGKLQKLSTTFAASVKQCVQADLIKLQEEIDKLKNGIGDDNVLVSGALKLLKAALDKLKETTDPIASTSKLLGEKYESDFKEKFYNFADSLGSAKLGDFKSALQRYSTSLSEKIQKLESIKKVTNSKQLTVQSSQSQIQDLVGQLNIETDMITRRYNILSTSGGTAVDAMAFNRAVDKVAGAINKLSEELQKTVQEAYGDINTSSTNGALSSAVAQIDTLTNLKDAVYGSGAKSSDQPQPKSLAKHLTELTAAIGEADNGNLSTAIAAFNSNAKERIKKVASTAIAAASKKVYEDIKKFGDNGGCTKQLAEALKLLQHQLEQLEEYIKNPQTGLIDRKITEIQSNVIDELEKISIKDKDETLSIEKVKNEADAKIDQLKDAIKDKLHVIRLAVNTADETLAQAITALYNVYSNARHTLITEITKLKQHLLEATKNAFQKVTDEIRSLFAASHIADLQALRALVDQQLQAVQTIIARDAVTGVKGLLGKLKEKYVGKIQTSKFVPKYPLKDAAQGVNNAFKFFFGNLEHQEDFAFHFGKVKHSYERLTTLLTDLHNTQHFSHKFSTNLDALNNELNDLSPKRFNYSHNPLLLDAIRSGMHKFTEQLGHAYVNKYSGKTVTWDKPKSPTTSTSTNTATPTPRPAPAPPAAPPSEPSEDAMRCAKILVTIMDGVQKHLGDLSRESNNNKTTQIHSGLINKPGAPAGKSGAQPEQIKNALGTAFAARGFNVATDKDKQDGELQRSENMKGQIINEKLLNEKSINVTGIKSLYEWTTGKAIPTSSEATQNNISLIEFVDFLRYLFRKYYEVCQHIHIDIPKPPSNIYQMMCWLSGLYFNPMYEKVKEQFNGLFDKDIKQLAVVVPDREKHTKTENLKASDLHTPLQQVCLRSQLTLTAILGHGHPDGRYACDFRTNIDNLLYPYAPSQCLDMLVDILKRVCQQTYFLYLQCNNSRIRGGWADCHYGRYVGGSSWDCNERQCPNEQCNLRPNQRADQSANQGTNQKCNQHPKCGVKSPFSPSWRPSRFPTAYIYHTWL</sequence>
<dbReference type="RefSeq" id="XP_028869763.1">
    <property type="nucleotide sequence ID" value="XM_029013930.1"/>
</dbReference>
<organism evidence="3 4">
    <name type="scientific">Babesia ovata</name>
    <dbReference type="NCBI Taxonomy" id="189622"/>
    <lineage>
        <taxon>Eukaryota</taxon>
        <taxon>Sar</taxon>
        <taxon>Alveolata</taxon>
        <taxon>Apicomplexa</taxon>
        <taxon>Aconoidasida</taxon>
        <taxon>Piroplasmida</taxon>
        <taxon>Babesiidae</taxon>
        <taxon>Babesia</taxon>
    </lineage>
</organism>
<evidence type="ECO:0000256" key="1">
    <source>
        <dbReference type="SAM" id="Coils"/>
    </source>
</evidence>